<gene>
    <name evidence="1" type="ORF">AVEN_139998_1</name>
</gene>
<comment type="caution">
    <text evidence="1">The sequence shown here is derived from an EMBL/GenBank/DDBJ whole genome shotgun (WGS) entry which is preliminary data.</text>
</comment>
<dbReference type="Proteomes" id="UP000499080">
    <property type="component" value="Unassembled WGS sequence"/>
</dbReference>
<dbReference type="Gene3D" id="3.30.420.10">
    <property type="entry name" value="Ribonuclease H-like superfamily/Ribonuclease H"/>
    <property type="match status" value="1"/>
</dbReference>
<organism evidence="1 2">
    <name type="scientific">Araneus ventricosus</name>
    <name type="common">Orbweaver spider</name>
    <name type="synonym">Epeira ventricosa</name>
    <dbReference type="NCBI Taxonomy" id="182803"/>
    <lineage>
        <taxon>Eukaryota</taxon>
        <taxon>Metazoa</taxon>
        <taxon>Ecdysozoa</taxon>
        <taxon>Arthropoda</taxon>
        <taxon>Chelicerata</taxon>
        <taxon>Arachnida</taxon>
        <taxon>Araneae</taxon>
        <taxon>Araneomorphae</taxon>
        <taxon>Entelegynae</taxon>
        <taxon>Araneoidea</taxon>
        <taxon>Araneidae</taxon>
        <taxon>Araneus</taxon>
    </lineage>
</organism>
<sequence>ILRRLRTAILTSGVALAHDNDHPHSVVVTQQLLEQFEWDVSDHPVYSPDFA</sequence>
<protein>
    <recommendedName>
        <fullName evidence="3">Histone-lysine N-methyltransferase SETMAR</fullName>
    </recommendedName>
</protein>
<reference evidence="1 2" key="1">
    <citation type="journal article" date="2019" name="Sci. Rep.">
        <title>Orb-weaving spider Araneus ventricosus genome elucidates the spidroin gene catalogue.</title>
        <authorList>
            <person name="Kono N."/>
            <person name="Nakamura H."/>
            <person name="Ohtoshi R."/>
            <person name="Moran D.A.P."/>
            <person name="Shinohara A."/>
            <person name="Yoshida Y."/>
            <person name="Fujiwara M."/>
            <person name="Mori M."/>
            <person name="Tomita M."/>
            <person name="Arakawa K."/>
        </authorList>
    </citation>
    <scope>NUCLEOTIDE SEQUENCE [LARGE SCALE GENOMIC DNA]</scope>
</reference>
<name>A0A4Y2J9S5_ARAVE</name>
<evidence type="ECO:0000313" key="1">
    <source>
        <dbReference type="EMBL" id="GBM87033.1"/>
    </source>
</evidence>
<accession>A0A4Y2J9S5</accession>
<dbReference type="InterPro" id="IPR036397">
    <property type="entry name" value="RNaseH_sf"/>
</dbReference>
<keyword evidence="2" id="KW-1185">Reference proteome</keyword>
<evidence type="ECO:0000313" key="2">
    <source>
        <dbReference type="Proteomes" id="UP000499080"/>
    </source>
</evidence>
<dbReference type="OrthoDB" id="4737581at2759"/>
<feature type="non-terminal residue" evidence="1">
    <location>
        <position position="1"/>
    </location>
</feature>
<evidence type="ECO:0008006" key="3">
    <source>
        <dbReference type="Google" id="ProtNLM"/>
    </source>
</evidence>
<dbReference type="GO" id="GO:0003676">
    <property type="term" value="F:nucleic acid binding"/>
    <property type="evidence" value="ECO:0007669"/>
    <property type="project" value="InterPro"/>
</dbReference>
<dbReference type="EMBL" id="BGPR01189447">
    <property type="protein sequence ID" value="GBM87033.1"/>
    <property type="molecule type" value="Genomic_DNA"/>
</dbReference>
<proteinExistence type="predicted"/>
<dbReference type="AlphaFoldDB" id="A0A4Y2J9S5"/>